<dbReference type="PANTHER" id="PTHR43767:SF1">
    <property type="entry name" value="NONRIBOSOMAL PEPTIDE SYNTHASE PES1 (EUROFUNG)-RELATED"/>
    <property type="match status" value="1"/>
</dbReference>
<accession>A0ABS4GVT3</accession>
<comment type="caution">
    <text evidence="3">The sequence shown here is derived from an EMBL/GenBank/DDBJ whole genome shotgun (WGS) entry which is preliminary data.</text>
</comment>
<dbReference type="InterPro" id="IPR000873">
    <property type="entry name" value="AMP-dep_synth/lig_dom"/>
</dbReference>
<dbReference type="Pfam" id="PF00501">
    <property type="entry name" value="AMP-binding"/>
    <property type="match status" value="1"/>
</dbReference>
<protein>
    <submittedName>
        <fullName evidence="3">Acyl-CoA synthetase (AMP-forming)/AMP-acid ligase II</fullName>
    </submittedName>
</protein>
<evidence type="ECO:0000259" key="2">
    <source>
        <dbReference type="Pfam" id="PF13193"/>
    </source>
</evidence>
<dbReference type="InterPro" id="IPR020845">
    <property type="entry name" value="AMP-binding_CS"/>
</dbReference>
<dbReference type="Proteomes" id="UP001519343">
    <property type="component" value="Unassembled WGS sequence"/>
</dbReference>
<evidence type="ECO:0000313" key="4">
    <source>
        <dbReference type="Proteomes" id="UP001519343"/>
    </source>
</evidence>
<name>A0ABS4GVT3_9BACL</name>
<feature type="domain" description="AMP-dependent synthetase/ligase" evidence="1">
    <location>
        <begin position="9"/>
        <end position="362"/>
    </location>
</feature>
<keyword evidence="3" id="KW-0436">Ligase</keyword>
<dbReference type="InterPro" id="IPR045851">
    <property type="entry name" value="AMP-bd_C_sf"/>
</dbReference>
<evidence type="ECO:0000259" key="1">
    <source>
        <dbReference type="Pfam" id="PF00501"/>
    </source>
</evidence>
<proteinExistence type="predicted"/>
<dbReference type="InterPro" id="IPR042099">
    <property type="entry name" value="ANL_N_sf"/>
</dbReference>
<dbReference type="EMBL" id="JAGGKT010000020">
    <property type="protein sequence ID" value="MBP1934384.1"/>
    <property type="molecule type" value="Genomic_DNA"/>
</dbReference>
<sequence length="501" mass="55824">MGTLQYYLRDRAAETPNIEAIISPNARYTYKQFNERTNQLAHYLLQTGIQKGDRIAILCKNNHPNPTIVMAALKIGAVAVPLNWRLTSFELEKTAKVAQPKILFYDEEFSENLSPIHPLIEKVIPVGVGMCLTRNFADIFTQYPVEEPSVAPVTEDDLAFLLFTSGTTGTPKGCMMRHGSWDLFYRQFGKRMGEGLRFLSVHPLFHLSSTSITLGIIYGGQTMVFIEETDPVSILKAIETQKINLMFAFPSVYTYMLEEMKKKKYDLTTLLAVTSGGTQVPSALIKQYVSQGIPMTQGYGSTEATVVSSWHPKMGLDTADSVGKLALHVEVKIIDPETGQPMPPGEVGEVIVKSPYLFKGYFHNPDATRQVLIDGWLHTGDAGRLDEQGFLYISSRYKDVIVYGGDNVYPTEVEEVIHQIEDVLEVAVVGVPHPVMGEAPRAYVIKKGKSSLTEREIIQKCREKLAAYKIPEVVFVTELPKNGLGKILKHVLREQGHLVGV</sequence>
<dbReference type="RefSeq" id="WP_209812380.1">
    <property type="nucleotide sequence ID" value="NZ_JAGGKT010000020.1"/>
</dbReference>
<dbReference type="Gene3D" id="3.40.50.12780">
    <property type="entry name" value="N-terminal domain of ligase-like"/>
    <property type="match status" value="1"/>
</dbReference>
<dbReference type="GO" id="GO:0016874">
    <property type="term" value="F:ligase activity"/>
    <property type="evidence" value="ECO:0007669"/>
    <property type="project" value="UniProtKB-KW"/>
</dbReference>
<gene>
    <name evidence="3" type="ORF">J2Z37_004404</name>
</gene>
<evidence type="ECO:0000313" key="3">
    <source>
        <dbReference type="EMBL" id="MBP1934384.1"/>
    </source>
</evidence>
<dbReference type="Pfam" id="PF13193">
    <property type="entry name" value="AMP-binding_C"/>
    <property type="match status" value="1"/>
</dbReference>
<keyword evidence="4" id="KW-1185">Reference proteome</keyword>
<dbReference type="InterPro" id="IPR025110">
    <property type="entry name" value="AMP-bd_C"/>
</dbReference>
<dbReference type="PANTHER" id="PTHR43767">
    <property type="entry name" value="LONG-CHAIN-FATTY-ACID--COA LIGASE"/>
    <property type="match status" value="1"/>
</dbReference>
<reference evidence="3 4" key="1">
    <citation type="submission" date="2021-03" db="EMBL/GenBank/DDBJ databases">
        <title>Genomic Encyclopedia of Type Strains, Phase IV (KMG-IV): sequencing the most valuable type-strain genomes for metagenomic binning, comparative biology and taxonomic classification.</title>
        <authorList>
            <person name="Goeker M."/>
        </authorList>
    </citation>
    <scope>NUCLEOTIDE SEQUENCE [LARGE SCALE GENOMIC DNA]</scope>
    <source>
        <strain evidence="3 4">DSM 24738</strain>
    </source>
</reference>
<dbReference type="Gene3D" id="3.30.300.30">
    <property type="match status" value="1"/>
</dbReference>
<dbReference type="PROSITE" id="PS00455">
    <property type="entry name" value="AMP_BINDING"/>
    <property type="match status" value="1"/>
</dbReference>
<organism evidence="3 4">
    <name type="scientific">Ammoniphilus resinae</name>
    <dbReference type="NCBI Taxonomy" id="861532"/>
    <lineage>
        <taxon>Bacteria</taxon>
        <taxon>Bacillati</taxon>
        <taxon>Bacillota</taxon>
        <taxon>Bacilli</taxon>
        <taxon>Bacillales</taxon>
        <taxon>Paenibacillaceae</taxon>
        <taxon>Aneurinibacillus group</taxon>
        <taxon>Ammoniphilus</taxon>
    </lineage>
</organism>
<feature type="domain" description="AMP-binding enzyme C-terminal" evidence="2">
    <location>
        <begin position="412"/>
        <end position="486"/>
    </location>
</feature>
<dbReference type="InterPro" id="IPR050237">
    <property type="entry name" value="ATP-dep_AMP-bd_enzyme"/>
</dbReference>
<dbReference type="SUPFAM" id="SSF56801">
    <property type="entry name" value="Acetyl-CoA synthetase-like"/>
    <property type="match status" value="1"/>
</dbReference>